<name>A0ACC7NWX5_9BACL</name>
<evidence type="ECO:0000313" key="2">
    <source>
        <dbReference type="Proteomes" id="UP001631969"/>
    </source>
</evidence>
<evidence type="ECO:0000313" key="1">
    <source>
        <dbReference type="EMBL" id="MFM9328524.1"/>
    </source>
</evidence>
<reference evidence="1" key="1">
    <citation type="submission" date="2024-12" db="EMBL/GenBank/DDBJ databases">
        <authorList>
            <person name="Wu N."/>
        </authorList>
    </citation>
    <scope>NUCLEOTIDE SEQUENCE</scope>
    <source>
        <strain evidence="1">P15</strain>
    </source>
</reference>
<protein>
    <submittedName>
        <fullName evidence="1">Uncharacterized protein</fullName>
    </submittedName>
</protein>
<organism evidence="1 2">
    <name type="scientific">Paenibacillus mesotrionivorans</name>
    <dbReference type="NCBI Taxonomy" id="3160968"/>
    <lineage>
        <taxon>Bacteria</taxon>
        <taxon>Bacillati</taxon>
        <taxon>Bacillota</taxon>
        <taxon>Bacilli</taxon>
        <taxon>Bacillales</taxon>
        <taxon>Paenibacillaceae</taxon>
        <taxon>Paenibacillus</taxon>
    </lineage>
</organism>
<proteinExistence type="predicted"/>
<dbReference type="EMBL" id="JBJURJ010000005">
    <property type="protein sequence ID" value="MFM9328524.1"/>
    <property type="molecule type" value="Genomic_DNA"/>
</dbReference>
<sequence>MPPCIVSQGKVWLWPSGLNQEFYKKVIHYEGIWIAYANTLFYTVVGTVVDLAFTTMGAYSLSKKRLLGRKPITLFITFAMLFSPGMIPIYLLANGQEFIELTSRHSRIQLFYLWGHSFEFENNNNWEDMEKFCAMIGNRPELWYATNIEVLDYVKALKSLRFSVDQTRVYNPTATDFWITAEGSAVKIPAGQHVKL</sequence>
<gene>
    <name evidence="1" type="ORF">ACI1P1_09515</name>
</gene>
<keyword evidence="2" id="KW-1185">Reference proteome</keyword>
<comment type="caution">
    <text evidence="1">The sequence shown here is derived from an EMBL/GenBank/DDBJ whole genome shotgun (WGS) entry which is preliminary data.</text>
</comment>
<accession>A0ACC7NWX5</accession>
<dbReference type="Proteomes" id="UP001631969">
    <property type="component" value="Unassembled WGS sequence"/>
</dbReference>